<name>A0ABQ1FVI3_9BACL</name>
<sequence>MIQSLSNKSSTIPTPGSLPDNFSVAQLKAIWEEDARNSLSFFLEYTSHGHWKPTRAGLKVCEVMEKVARREIDRVIINMPPRAGKSDVATKGFPAWYVGNYPDDEVIISSYGASLAEDFNMVARDRFREFAGELWELELHPSSNGVKQWGIKGRRGGVKAVGAGGPVTGRGARVAIIDDPFKGAEDSGSQTMRDKVWDWYRSVLSTRLTPDGAIVIIQTRWHEDDLAGRVLAEAEENGILDRWMVLSLPALCEDPDTDPLGRKEGEPLVPERGFDRKFYEDKRRETGEYYFAALYQQRPAPADGMLFKRGHFRYYEDQGDHWLLYTGNEQTKRVTKKGAEIFQTCDPAATENESSDWFVLSTWAVTPERDLILLDVHRQRAETVKHMDIMRNGYLRWVPAFQGVERTTYGLNIIQAAKRAGLPIRPLKADRDKVSRARPVVARYELGTVYHPARAPWLAEFEGELLKFPNGSHDDQVDTVSYAGLYVIRKSVQKGRVKVG</sequence>
<keyword evidence="4" id="KW-1185">Reference proteome</keyword>
<keyword evidence="1" id="KW-1188">Viral release from host cell</keyword>
<dbReference type="Pfam" id="PF17289">
    <property type="entry name" value="Terminase_6C"/>
    <property type="match status" value="1"/>
</dbReference>
<dbReference type="NCBIfam" id="TIGR01630">
    <property type="entry name" value="psiM2_ORF9"/>
    <property type="match status" value="1"/>
</dbReference>
<evidence type="ECO:0000313" key="3">
    <source>
        <dbReference type="EMBL" id="GGA31950.1"/>
    </source>
</evidence>
<dbReference type="InterPro" id="IPR035421">
    <property type="entry name" value="Terminase_6C"/>
</dbReference>
<accession>A0ABQ1FVI3</accession>
<evidence type="ECO:0000259" key="2">
    <source>
        <dbReference type="Pfam" id="PF17289"/>
    </source>
</evidence>
<dbReference type="Proteomes" id="UP000617979">
    <property type="component" value="Unassembled WGS sequence"/>
</dbReference>
<dbReference type="Gene3D" id="3.30.420.240">
    <property type="match status" value="1"/>
</dbReference>
<dbReference type="InterPro" id="IPR006517">
    <property type="entry name" value="Phage_terminase_lsu-like_C"/>
</dbReference>
<comment type="caution">
    <text evidence="3">The sequence shown here is derived from an EMBL/GenBank/DDBJ whole genome shotgun (WGS) entry which is preliminary data.</text>
</comment>
<reference evidence="4" key="1">
    <citation type="journal article" date="2019" name="Int. J. Syst. Evol. Microbiol.">
        <title>The Global Catalogue of Microorganisms (GCM) 10K type strain sequencing project: providing services to taxonomists for standard genome sequencing and annotation.</title>
        <authorList>
            <consortium name="The Broad Institute Genomics Platform"/>
            <consortium name="The Broad Institute Genome Sequencing Center for Infectious Disease"/>
            <person name="Wu L."/>
            <person name="Ma J."/>
        </authorList>
    </citation>
    <scope>NUCLEOTIDE SEQUENCE [LARGE SCALE GENOMIC DNA]</scope>
    <source>
        <strain evidence="4">CGMCC 1.12404</strain>
    </source>
</reference>
<evidence type="ECO:0000256" key="1">
    <source>
        <dbReference type="ARBA" id="ARBA00022612"/>
    </source>
</evidence>
<protein>
    <recommendedName>
        <fullName evidence="2">Terminase large subunit gp17-like C-terminal domain-containing protein</fullName>
    </recommendedName>
</protein>
<gene>
    <name evidence="3" type="ORF">GCM10007416_00610</name>
</gene>
<proteinExistence type="predicted"/>
<dbReference type="Pfam" id="PF03237">
    <property type="entry name" value="Terminase_6N"/>
    <property type="match status" value="1"/>
</dbReference>
<feature type="domain" description="Terminase large subunit gp17-like C-terminal" evidence="2">
    <location>
        <begin position="344"/>
        <end position="483"/>
    </location>
</feature>
<organism evidence="3 4">
    <name type="scientific">Kroppenstedtia guangzhouensis</name>
    <dbReference type="NCBI Taxonomy" id="1274356"/>
    <lineage>
        <taxon>Bacteria</taxon>
        <taxon>Bacillati</taxon>
        <taxon>Bacillota</taxon>
        <taxon>Bacilli</taxon>
        <taxon>Bacillales</taxon>
        <taxon>Thermoactinomycetaceae</taxon>
        <taxon>Kroppenstedtia</taxon>
    </lineage>
</organism>
<evidence type="ECO:0000313" key="4">
    <source>
        <dbReference type="Proteomes" id="UP000617979"/>
    </source>
</evidence>
<dbReference type="EMBL" id="BMEX01000001">
    <property type="protein sequence ID" value="GGA31950.1"/>
    <property type="molecule type" value="Genomic_DNA"/>
</dbReference>